<reference evidence="2" key="1">
    <citation type="journal article" date="2020" name="Nat. Commun.">
        <title>Genome sequence of the cluster root forming white lupin.</title>
        <authorList>
            <person name="Hufnagel B."/>
            <person name="Marques A."/>
            <person name="Soriano A."/>
            <person name="Marques L."/>
            <person name="Divol F."/>
            <person name="Doumas P."/>
            <person name="Sallet E."/>
            <person name="Mancinotti D."/>
            <person name="Carrere S."/>
            <person name="Marande W."/>
            <person name="Arribat S."/>
            <person name="Keller J."/>
            <person name="Huneau C."/>
            <person name="Blein T."/>
            <person name="Aime D."/>
            <person name="Laguerre M."/>
            <person name="Taylor J."/>
            <person name="Schubert V."/>
            <person name="Nelson M."/>
            <person name="Geu-Flores F."/>
            <person name="Crespi M."/>
            <person name="Gallardo-Guerrero K."/>
            <person name="Delaux P.-M."/>
            <person name="Salse J."/>
            <person name="Berges H."/>
            <person name="Guyot R."/>
            <person name="Gouzy J."/>
            <person name="Peret B."/>
        </authorList>
    </citation>
    <scope>NUCLEOTIDE SEQUENCE [LARGE SCALE GENOMIC DNA]</scope>
    <source>
        <strain evidence="2">cv. Amiga</strain>
    </source>
</reference>
<dbReference type="Proteomes" id="UP000447434">
    <property type="component" value="Chromosome 2"/>
</dbReference>
<proteinExistence type="predicted"/>
<keyword evidence="2" id="KW-1185">Reference proteome</keyword>
<name>A0A6A4QZ45_LUPAL</name>
<gene>
    <name evidence="1" type="ORF">Lalb_Chr02g0155691</name>
</gene>
<evidence type="ECO:0000313" key="1">
    <source>
        <dbReference type="EMBL" id="KAE9619668.1"/>
    </source>
</evidence>
<dbReference type="AlphaFoldDB" id="A0A6A4QZ45"/>
<comment type="caution">
    <text evidence="1">The sequence shown here is derived from an EMBL/GenBank/DDBJ whole genome shotgun (WGS) entry which is preliminary data.</text>
</comment>
<organism evidence="1 2">
    <name type="scientific">Lupinus albus</name>
    <name type="common">White lupine</name>
    <name type="synonym">Lupinus termis</name>
    <dbReference type="NCBI Taxonomy" id="3870"/>
    <lineage>
        <taxon>Eukaryota</taxon>
        <taxon>Viridiplantae</taxon>
        <taxon>Streptophyta</taxon>
        <taxon>Embryophyta</taxon>
        <taxon>Tracheophyta</taxon>
        <taxon>Spermatophyta</taxon>
        <taxon>Magnoliopsida</taxon>
        <taxon>eudicotyledons</taxon>
        <taxon>Gunneridae</taxon>
        <taxon>Pentapetalae</taxon>
        <taxon>rosids</taxon>
        <taxon>fabids</taxon>
        <taxon>Fabales</taxon>
        <taxon>Fabaceae</taxon>
        <taxon>Papilionoideae</taxon>
        <taxon>50 kb inversion clade</taxon>
        <taxon>genistoids sensu lato</taxon>
        <taxon>core genistoids</taxon>
        <taxon>Genisteae</taxon>
        <taxon>Lupinus</taxon>
    </lineage>
</organism>
<evidence type="ECO:0000313" key="2">
    <source>
        <dbReference type="Proteomes" id="UP000447434"/>
    </source>
</evidence>
<sequence length="62" mass="6900">MADGGGDETRSYDLHAISKLIGEPEKINSHFSFFFSNSNDDVNQGLSMGIWMRGGKNHLLQQ</sequence>
<accession>A0A6A4QZ45</accession>
<protein>
    <submittedName>
        <fullName evidence="1">Uncharacterized protein</fullName>
    </submittedName>
</protein>
<dbReference type="EMBL" id="WOCE01000002">
    <property type="protein sequence ID" value="KAE9619668.1"/>
    <property type="molecule type" value="Genomic_DNA"/>
</dbReference>